<keyword evidence="7 8" id="KW-0472">Membrane</keyword>
<feature type="transmembrane region" description="Helical" evidence="8">
    <location>
        <begin position="236"/>
        <end position="253"/>
    </location>
</feature>
<keyword evidence="6 8" id="KW-1133">Transmembrane helix</keyword>
<dbReference type="STRING" id="1685382.AVJ23_12755"/>
<evidence type="ECO:0000256" key="6">
    <source>
        <dbReference type="ARBA" id="ARBA00022989"/>
    </source>
</evidence>
<dbReference type="AlphaFoldDB" id="A0A0W7WI25"/>
<keyword evidence="3" id="KW-0813">Transport</keyword>
<dbReference type="Pfam" id="PF01925">
    <property type="entry name" value="TauE"/>
    <property type="match status" value="1"/>
</dbReference>
<dbReference type="InterPro" id="IPR052017">
    <property type="entry name" value="TSUP"/>
</dbReference>
<evidence type="ECO:0000256" key="5">
    <source>
        <dbReference type="ARBA" id="ARBA00022692"/>
    </source>
</evidence>
<comment type="caution">
    <text evidence="9">The sequence shown here is derived from an EMBL/GenBank/DDBJ whole genome shotgun (WGS) entry which is preliminary data.</text>
</comment>
<feature type="transmembrane region" description="Helical" evidence="8">
    <location>
        <begin position="180"/>
        <end position="199"/>
    </location>
</feature>
<proteinExistence type="inferred from homology"/>
<accession>A0A0W7WI25</accession>
<evidence type="ECO:0000256" key="2">
    <source>
        <dbReference type="ARBA" id="ARBA00009142"/>
    </source>
</evidence>
<dbReference type="GO" id="GO:0005886">
    <property type="term" value="C:plasma membrane"/>
    <property type="evidence" value="ECO:0007669"/>
    <property type="project" value="UniProtKB-SubCell"/>
</dbReference>
<dbReference type="Proteomes" id="UP000054396">
    <property type="component" value="Unassembled WGS sequence"/>
</dbReference>
<feature type="transmembrane region" description="Helical" evidence="8">
    <location>
        <begin position="81"/>
        <end position="101"/>
    </location>
</feature>
<feature type="transmembrane region" description="Helical" evidence="8">
    <location>
        <begin position="205"/>
        <end position="224"/>
    </location>
</feature>
<organism evidence="9 10">
    <name type="scientific">Pseudoponticoccus marisrubri</name>
    <dbReference type="NCBI Taxonomy" id="1685382"/>
    <lineage>
        <taxon>Bacteria</taxon>
        <taxon>Pseudomonadati</taxon>
        <taxon>Pseudomonadota</taxon>
        <taxon>Alphaproteobacteria</taxon>
        <taxon>Rhodobacterales</taxon>
        <taxon>Roseobacteraceae</taxon>
        <taxon>Pseudoponticoccus</taxon>
    </lineage>
</organism>
<dbReference type="EMBL" id="LPXO01000007">
    <property type="protein sequence ID" value="KUF10272.1"/>
    <property type="molecule type" value="Genomic_DNA"/>
</dbReference>
<evidence type="ECO:0000256" key="3">
    <source>
        <dbReference type="ARBA" id="ARBA00022448"/>
    </source>
</evidence>
<feature type="transmembrane region" description="Helical" evidence="8">
    <location>
        <begin position="12"/>
        <end position="38"/>
    </location>
</feature>
<feature type="transmembrane region" description="Helical" evidence="8">
    <location>
        <begin position="50"/>
        <end position="69"/>
    </location>
</feature>
<evidence type="ECO:0000256" key="4">
    <source>
        <dbReference type="ARBA" id="ARBA00022475"/>
    </source>
</evidence>
<dbReference type="PANTHER" id="PTHR30269">
    <property type="entry name" value="TRANSMEMBRANE PROTEIN YFCA"/>
    <property type="match status" value="1"/>
</dbReference>
<evidence type="ECO:0000256" key="7">
    <source>
        <dbReference type="ARBA" id="ARBA00023136"/>
    </source>
</evidence>
<dbReference type="OrthoDB" id="9800873at2"/>
<comment type="similarity">
    <text evidence="2 8">Belongs to the 4-toluene sulfonate uptake permease (TSUP) (TC 2.A.102) family.</text>
</comment>
<dbReference type="PANTHER" id="PTHR30269:SF37">
    <property type="entry name" value="MEMBRANE TRANSPORTER PROTEIN"/>
    <property type="match status" value="1"/>
</dbReference>
<evidence type="ECO:0000256" key="1">
    <source>
        <dbReference type="ARBA" id="ARBA00004651"/>
    </source>
</evidence>
<protein>
    <recommendedName>
        <fullName evidence="8">Probable membrane transporter protein</fullName>
    </recommendedName>
</protein>
<evidence type="ECO:0000313" key="10">
    <source>
        <dbReference type="Proteomes" id="UP000054396"/>
    </source>
</evidence>
<evidence type="ECO:0000256" key="8">
    <source>
        <dbReference type="RuleBase" id="RU363041"/>
    </source>
</evidence>
<gene>
    <name evidence="9" type="ORF">AVJ23_12755</name>
</gene>
<comment type="subcellular location">
    <subcellularLocation>
        <location evidence="1 8">Cell membrane</location>
        <topology evidence="1 8">Multi-pass membrane protein</topology>
    </subcellularLocation>
</comment>
<keyword evidence="5 8" id="KW-0812">Transmembrane</keyword>
<keyword evidence="10" id="KW-1185">Reference proteome</keyword>
<dbReference type="InterPro" id="IPR002781">
    <property type="entry name" value="TM_pro_TauE-like"/>
</dbReference>
<reference evidence="9 10" key="1">
    <citation type="submission" date="2015-12" db="EMBL/GenBank/DDBJ databases">
        <authorList>
            <person name="Shamseldin A."/>
            <person name="Moawad H."/>
            <person name="Abd El-Rahim W.M."/>
            <person name="Sadowsky M.J."/>
        </authorList>
    </citation>
    <scope>NUCLEOTIDE SEQUENCE [LARGE SCALE GENOMIC DNA]</scope>
    <source>
        <strain evidence="9 10">SJ5A-1</strain>
    </source>
</reference>
<sequence>MLEVLPPFSGPVLALCLCVALLAGTVKGMVGFAMPMVLVSGLGSLISPEWALAGLILPTLATNGVQALAQGPAAALGSIRRFRVFLLVGMAMLLASAQLVSWLPQDVLLLMIGAPICLFAVLQLLGWQPRLAAAHRGWEVGCAALAGFIGGFSGVWGPPTVAYLTALGTEKSEQMRVQGVIYGLGAVALTVAHMGSGVLNRETVWLSVMLLPPAFLGMWLGGLVRARIDQAAFRRATLLVLLIAGLNLLRRALV</sequence>
<dbReference type="RefSeq" id="WP_058862590.1">
    <property type="nucleotide sequence ID" value="NZ_LPXO01000007.1"/>
</dbReference>
<feature type="transmembrane region" description="Helical" evidence="8">
    <location>
        <begin position="107"/>
        <end position="127"/>
    </location>
</feature>
<evidence type="ECO:0000313" key="9">
    <source>
        <dbReference type="EMBL" id="KUF10272.1"/>
    </source>
</evidence>
<name>A0A0W7WI25_9RHOB</name>
<keyword evidence="4 8" id="KW-1003">Cell membrane</keyword>